<evidence type="ECO:0000256" key="4">
    <source>
        <dbReference type="ARBA" id="ARBA00022989"/>
    </source>
</evidence>
<reference evidence="8 9" key="1">
    <citation type="submission" date="2021-04" db="EMBL/GenBank/DDBJ databases">
        <authorList>
            <person name="Bliznina A."/>
        </authorList>
    </citation>
    <scope>NUCLEOTIDE SEQUENCE [LARGE SCALE GENOMIC DNA]</scope>
</reference>
<evidence type="ECO:0000256" key="5">
    <source>
        <dbReference type="ARBA" id="ARBA00023136"/>
    </source>
</evidence>
<dbReference type="Pfam" id="PF10277">
    <property type="entry name" value="Frag1"/>
    <property type="match status" value="1"/>
</dbReference>
<comment type="similarity">
    <text evidence="2">Belongs to the DRAM/TMEM150 family.</text>
</comment>
<evidence type="ECO:0000256" key="2">
    <source>
        <dbReference type="ARBA" id="ARBA00006565"/>
    </source>
</evidence>
<keyword evidence="4 6" id="KW-1133">Transmembrane helix</keyword>
<evidence type="ECO:0000313" key="8">
    <source>
        <dbReference type="EMBL" id="CAG5112021.1"/>
    </source>
</evidence>
<feature type="transmembrane region" description="Helical" evidence="6">
    <location>
        <begin position="493"/>
        <end position="518"/>
    </location>
</feature>
<keyword evidence="3 6" id="KW-0812">Transmembrane</keyword>
<organism evidence="8 9">
    <name type="scientific">Oikopleura dioica</name>
    <name type="common">Tunicate</name>
    <dbReference type="NCBI Taxonomy" id="34765"/>
    <lineage>
        <taxon>Eukaryota</taxon>
        <taxon>Metazoa</taxon>
        <taxon>Chordata</taxon>
        <taxon>Tunicata</taxon>
        <taxon>Appendicularia</taxon>
        <taxon>Copelata</taxon>
        <taxon>Oikopleuridae</taxon>
        <taxon>Oikopleura</taxon>
    </lineage>
</organism>
<dbReference type="InterPro" id="IPR050911">
    <property type="entry name" value="DRAM/TMEM150_Autophagy_Mod"/>
</dbReference>
<keyword evidence="9" id="KW-1185">Reference proteome</keyword>
<evidence type="ECO:0000259" key="7">
    <source>
        <dbReference type="Pfam" id="PF10277"/>
    </source>
</evidence>
<sequence length="668" mass="76831">MVIQIPLKAGRLRAIREAVYRAVQRNFKIVLEEEQGHYECKWASLVRKEQKQLRRWLPELFVDEEKDINLMSKSDIEAELDKQIADEKNLNKWETFEKIRQGEGFAYVCHQVAEFKNEPIFLLVSPFSKEKIPIIKSALYEAINDGMIVMEKNADPVQFCKNPNQMWAFSWTDEVRKNPDKLVKHMPDLFPGHPDVIRKKATLEKLRAQYEARGYQYTQFHIEGEEKEDAFVIKKPIAEENVSAIRRALHMAISKNLRIGIEVKDGSIEECDWVQTVRMTPALLKNYMPELFPESQESKEKSEEEKVTSEVSNLKQALAAQVTEKISKEITIEIQEETTKELIILQAERAFAIRMIVFMLSYVTRREKNMYLDLNLTWLPIFFALWTLVGWLLCYIVAVLTGHIDPLLPLISMCGAQWPESSLFSLFMNMSAVMSAFLSYFRFRQVQHFQSRCSEISKIWKLNAAGVVLGILSSAGLLIVANFQEARDPWPQVYLAHVTGALVTFTAGTAVSGLQAWITYLMHPEVVDMWIFWIRIFIAFISVGTYISAIVVGKLAHIERAFNGTDGDRTDFNWDKDSPSYPLDLTLAACEWLVGLAFVAYFLTLYPDFKRLTLRHCFSHTHRSLRADSDIENSTLISSQVCRQSSVRSAITGAINQVSNRSSQEYQQ</sequence>
<feature type="transmembrane region" description="Helical" evidence="6">
    <location>
        <begin position="421"/>
        <end position="441"/>
    </location>
</feature>
<feature type="domain" description="CWH43-like N-terminal" evidence="7">
    <location>
        <begin position="376"/>
        <end position="611"/>
    </location>
</feature>
<feature type="transmembrane region" description="Helical" evidence="6">
    <location>
        <begin position="585"/>
        <end position="606"/>
    </location>
</feature>
<gene>
    <name evidence="8" type="ORF">OKIOD_LOCUS15047</name>
</gene>
<comment type="subcellular location">
    <subcellularLocation>
        <location evidence="1">Endomembrane system</location>
        <topology evidence="1">Multi-pass membrane protein</topology>
    </subcellularLocation>
</comment>
<accession>A0ABN7T8K9</accession>
<evidence type="ECO:0000256" key="1">
    <source>
        <dbReference type="ARBA" id="ARBA00004127"/>
    </source>
</evidence>
<keyword evidence="5 6" id="KW-0472">Membrane</keyword>
<feature type="transmembrane region" description="Helical" evidence="6">
    <location>
        <begin position="530"/>
        <end position="552"/>
    </location>
</feature>
<evidence type="ECO:0000313" key="9">
    <source>
        <dbReference type="Proteomes" id="UP001158576"/>
    </source>
</evidence>
<dbReference type="PANTHER" id="PTHR21324">
    <property type="entry name" value="FASTING-INDUCIBLE INTEGRAL MEMBRANE PROTEIN TM6P1-RELATED"/>
    <property type="match status" value="1"/>
</dbReference>
<protein>
    <submittedName>
        <fullName evidence="8">Oidioi.mRNA.OKI2018_I69.chr2.g6282.t2.cds</fullName>
    </submittedName>
</protein>
<feature type="transmembrane region" description="Helical" evidence="6">
    <location>
        <begin position="376"/>
        <end position="401"/>
    </location>
</feature>
<evidence type="ECO:0000256" key="3">
    <source>
        <dbReference type="ARBA" id="ARBA00022692"/>
    </source>
</evidence>
<feature type="transmembrane region" description="Helical" evidence="6">
    <location>
        <begin position="343"/>
        <end position="364"/>
    </location>
</feature>
<dbReference type="Proteomes" id="UP001158576">
    <property type="component" value="Chromosome 2"/>
</dbReference>
<feature type="transmembrane region" description="Helical" evidence="6">
    <location>
        <begin position="462"/>
        <end position="481"/>
    </location>
</feature>
<dbReference type="PANTHER" id="PTHR21324:SF2">
    <property type="entry name" value="EG:22E5.9 PROTEIN"/>
    <property type="match status" value="1"/>
</dbReference>
<proteinExistence type="inferred from homology"/>
<evidence type="ECO:0000256" key="6">
    <source>
        <dbReference type="SAM" id="Phobius"/>
    </source>
</evidence>
<dbReference type="EMBL" id="OU015567">
    <property type="protein sequence ID" value="CAG5112021.1"/>
    <property type="molecule type" value="Genomic_DNA"/>
</dbReference>
<dbReference type="InterPro" id="IPR019402">
    <property type="entry name" value="CWH43_N"/>
</dbReference>
<name>A0ABN7T8K9_OIKDI</name>